<gene>
    <name evidence="2" type="ORF">ACE5LO_06355</name>
</gene>
<dbReference type="Proteomes" id="UP001580430">
    <property type="component" value="Unassembled WGS sequence"/>
</dbReference>
<evidence type="ECO:0008006" key="4">
    <source>
        <dbReference type="Google" id="ProtNLM"/>
    </source>
</evidence>
<keyword evidence="3" id="KW-1185">Reference proteome</keyword>
<evidence type="ECO:0000256" key="1">
    <source>
        <dbReference type="SAM" id="Phobius"/>
    </source>
</evidence>
<name>A0ABV5BXN4_9BACL</name>
<keyword evidence="1" id="KW-1133">Transmembrane helix</keyword>
<keyword evidence="1" id="KW-0812">Transmembrane</keyword>
<evidence type="ECO:0000313" key="2">
    <source>
        <dbReference type="EMBL" id="MFB5760012.1"/>
    </source>
</evidence>
<dbReference type="EMBL" id="JBHIRY010000004">
    <property type="protein sequence ID" value="MFB5760012.1"/>
    <property type="molecule type" value="Genomic_DNA"/>
</dbReference>
<organism evidence="2 3">
    <name type="scientific">Paenibacillus medicaginis</name>
    <dbReference type="NCBI Taxonomy" id="1470560"/>
    <lineage>
        <taxon>Bacteria</taxon>
        <taxon>Bacillati</taxon>
        <taxon>Bacillota</taxon>
        <taxon>Bacilli</taxon>
        <taxon>Bacillales</taxon>
        <taxon>Paenibacillaceae</taxon>
        <taxon>Paenibacillus</taxon>
    </lineage>
</organism>
<keyword evidence="1" id="KW-0472">Membrane</keyword>
<feature type="transmembrane region" description="Helical" evidence="1">
    <location>
        <begin position="40"/>
        <end position="57"/>
    </location>
</feature>
<evidence type="ECO:0000313" key="3">
    <source>
        <dbReference type="Proteomes" id="UP001580430"/>
    </source>
</evidence>
<sequence>MKIIYVFFAFIVSALLFLILGPSILFNLQRYFLSWLINRFLGVLGGMVLVGLVFQRFEKDEYNNTSPAKDVWIKIFSGLSGAGLILFCSYKSYLGVQDLGSYFTKNYQIVHGTADDISSRGRAFHDQEIEINGTVFTSYRYISPSDTGKFIEITYLPNSRYVLNVRVIE</sequence>
<reference evidence="2 3" key="1">
    <citation type="submission" date="2024-09" db="EMBL/GenBank/DDBJ databases">
        <title>Paenibacillus zeirhizospherea sp. nov., isolated from surface of the maize (Zea mays) roots in a horticulture field, Hungary.</title>
        <authorList>
            <person name="Marton D."/>
            <person name="Farkas M."/>
            <person name="Bedics A."/>
            <person name="Toth E."/>
            <person name="Tancsics A."/>
            <person name="Boka K."/>
            <person name="Marati G."/>
            <person name="Kriszt B."/>
            <person name="Cserhati M."/>
        </authorList>
    </citation>
    <scope>NUCLEOTIDE SEQUENCE [LARGE SCALE GENOMIC DNA]</scope>
    <source>
        <strain evidence="2 3">JCM 18446</strain>
    </source>
</reference>
<protein>
    <recommendedName>
        <fullName evidence="4">DUF5673 domain-containing protein</fullName>
    </recommendedName>
</protein>
<proteinExistence type="predicted"/>
<feature type="transmembrane region" description="Helical" evidence="1">
    <location>
        <begin position="72"/>
        <end position="90"/>
    </location>
</feature>
<accession>A0ABV5BXN4</accession>
<dbReference type="RefSeq" id="WP_375519180.1">
    <property type="nucleotide sequence ID" value="NZ_JBHIRY010000004.1"/>
</dbReference>
<comment type="caution">
    <text evidence="2">The sequence shown here is derived from an EMBL/GenBank/DDBJ whole genome shotgun (WGS) entry which is preliminary data.</text>
</comment>
<feature type="transmembrane region" description="Helical" evidence="1">
    <location>
        <begin position="6"/>
        <end position="28"/>
    </location>
</feature>